<evidence type="ECO:0000256" key="7">
    <source>
        <dbReference type="SAM" id="MobiDB-lite"/>
    </source>
</evidence>
<comment type="cofactor">
    <cofactor evidence="1">
        <name>Mg(2+)</name>
        <dbReference type="ChEBI" id="CHEBI:18420"/>
    </cofactor>
</comment>
<dbReference type="InterPro" id="IPR029062">
    <property type="entry name" value="Class_I_gatase-like"/>
</dbReference>
<evidence type="ECO:0000256" key="5">
    <source>
        <dbReference type="ARBA" id="ARBA00022842"/>
    </source>
</evidence>
<dbReference type="NCBIfam" id="NF002204">
    <property type="entry name" value="PRK01077.1"/>
    <property type="match status" value="1"/>
</dbReference>
<evidence type="ECO:0000256" key="4">
    <source>
        <dbReference type="ARBA" id="ARBA00022840"/>
    </source>
</evidence>
<comment type="caution">
    <text evidence="10">The sequence shown here is derived from an EMBL/GenBank/DDBJ whole genome shotgun (WGS) entry which is preliminary data.</text>
</comment>
<gene>
    <name evidence="10" type="ORF">GCM10023322_20620</name>
</gene>
<accession>A0ABP9RQ48</accession>
<feature type="domain" description="CobQ/CobB/MinD/ParA nucleotide binding" evidence="8">
    <location>
        <begin position="7"/>
        <end position="187"/>
    </location>
</feature>
<feature type="region of interest" description="Disordered" evidence="7">
    <location>
        <begin position="285"/>
        <end position="310"/>
    </location>
</feature>
<keyword evidence="5" id="KW-0460">Magnesium</keyword>
<keyword evidence="6" id="KW-0315">Glutamine amidotransferase</keyword>
<dbReference type="Gene3D" id="3.40.50.300">
    <property type="entry name" value="P-loop containing nucleotide triphosphate hydrolases"/>
    <property type="match status" value="1"/>
</dbReference>
<dbReference type="RefSeq" id="WP_345628336.1">
    <property type="nucleotide sequence ID" value="NZ_BAABJQ010000005.1"/>
</dbReference>
<evidence type="ECO:0000256" key="1">
    <source>
        <dbReference type="ARBA" id="ARBA00001946"/>
    </source>
</evidence>
<dbReference type="Proteomes" id="UP001501570">
    <property type="component" value="Unassembled WGS sequence"/>
</dbReference>
<evidence type="ECO:0000256" key="2">
    <source>
        <dbReference type="ARBA" id="ARBA00022598"/>
    </source>
</evidence>
<name>A0ABP9RQ48_9ACTN</name>
<keyword evidence="3" id="KW-0547">Nucleotide-binding</keyword>
<evidence type="ECO:0000259" key="8">
    <source>
        <dbReference type="Pfam" id="PF01656"/>
    </source>
</evidence>
<dbReference type="PROSITE" id="PS51274">
    <property type="entry name" value="GATASE_COBBQ"/>
    <property type="match status" value="1"/>
</dbReference>
<keyword evidence="4" id="KW-0067">ATP-binding</keyword>
<dbReference type="InterPro" id="IPR011698">
    <property type="entry name" value="GATase_3"/>
</dbReference>
<proteinExistence type="predicted"/>
<protein>
    <submittedName>
        <fullName evidence="10">Cobyrinate a,c-diamide synthase</fullName>
    </submittedName>
</protein>
<keyword evidence="2" id="KW-0436">Ligase</keyword>
<reference evidence="11" key="1">
    <citation type="journal article" date="2019" name="Int. J. Syst. Evol. Microbiol.">
        <title>The Global Catalogue of Microorganisms (GCM) 10K type strain sequencing project: providing services to taxonomists for standard genome sequencing and annotation.</title>
        <authorList>
            <consortium name="The Broad Institute Genomics Platform"/>
            <consortium name="The Broad Institute Genome Sequencing Center for Infectious Disease"/>
            <person name="Wu L."/>
            <person name="Ma J."/>
        </authorList>
    </citation>
    <scope>NUCLEOTIDE SEQUENCE [LARGE SCALE GENOMIC DNA]</scope>
    <source>
        <strain evidence="11">JCM 18304</strain>
    </source>
</reference>
<dbReference type="InterPro" id="IPR002586">
    <property type="entry name" value="CobQ/CobB/MinD/ParA_Nub-bd_dom"/>
</dbReference>
<dbReference type="PANTHER" id="PTHR43873">
    <property type="entry name" value="COBYRINATE A,C-DIAMIDE SYNTHASE"/>
    <property type="match status" value="1"/>
</dbReference>
<dbReference type="EMBL" id="BAABJQ010000005">
    <property type="protein sequence ID" value="GAA5182832.1"/>
    <property type="molecule type" value="Genomic_DNA"/>
</dbReference>
<dbReference type="SUPFAM" id="SSF52540">
    <property type="entry name" value="P-loop containing nucleoside triphosphate hydrolases"/>
    <property type="match status" value="1"/>
</dbReference>
<evidence type="ECO:0000256" key="3">
    <source>
        <dbReference type="ARBA" id="ARBA00022741"/>
    </source>
</evidence>
<dbReference type="InterPro" id="IPR004484">
    <property type="entry name" value="CbiA/CobB_synth"/>
</dbReference>
<dbReference type="Pfam" id="PF07685">
    <property type="entry name" value="GATase_3"/>
    <property type="match status" value="1"/>
</dbReference>
<organism evidence="10 11">
    <name type="scientific">Rugosimonospora acidiphila</name>
    <dbReference type="NCBI Taxonomy" id="556531"/>
    <lineage>
        <taxon>Bacteria</taxon>
        <taxon>Bacillati</taxon>
        <taxon>Actinomycetota</taxon>
        <taxon>Actinomycetes</taxon>
        <taxon>Micromonosporales</taxon>
        <taxon>Micromonosporaceae</taxon>
        <taxon>Rugosimonospora</taxon>
    </lineage>
</organism>
<dbReference type="InterPro" id="IPR027417">
    <property type="entry name" value="P-loop_NTPase"/>
</dbReference>
<sequence length="527" mass="53769">MIAIPRVVIAAPSSGHGKTAVAIGLLSALRSRGLVTAGFKIGPDPLDAGYLGVAAGRPGRNLDPGLVGDSRLAALFAHGAAGAELAVVEATMGLYDGLSGRTDVPSSAQVAESLKAPVVLVVDVAAMGQSVAAVVHGFRVYDELLWLGGVILNQVASDRHERVMREALDDIGVPVLGVLRHRELSGEALPSRGEGLVPVVHRSSALLRTVRRLGEVITGSVDLERVLALARSAPEFGVPAWSPTEAVGQWRTPGPVGLAVTAGAAPAANGEPARSGEFPMVSEPISPAGPWPAAGPVPADSVPAGPPPAGPRPLGPVPVGVSTGGRPMIAVTTGYGYPETAELLVAAGAEVIDVDPLRDETLPDGVRGLVVGGWLPESYLEELSANGSLNLSVARLAAAGYPIVAEGTGLPWLCREYDGRPMCGVIDAAGRPSDHLVIGYRDATVRSVSPVLPAGTRVVGYKQHRGLVSPRAGEQPAWSWPGGAPEGFVSVGLHASYLCLHWAVVPELAVRMVAAAAGGAGELGLAS</sequence>
<feature type="domain" description="CobB/CobQ-like glutamine amidotransferase" evidence="9">
    <location>
        <begin position="342"/>
        <end position="501"/>
    </location>
</feature>
<evidence type="ECO:0000313" key="11">
    <source>
        <dbReference type="Proteomes" id="UP001501570"/>
    </source>
</evidence>
<evidence type="ECO:0000313" key="10">
    <source>
        <dbReference type="EMBL" id="GAA5182832.1"/>
    </source>
</evidence>
<evidence type="ECO:0000259" key="9">
    <source>
        <dbReference type="Pfam" id="PF07685"/>
    </source>
</evidence>
<dbReference type="SUPFAM" id="SSF52317">
    <property type="entry name" value="Class I glutamine amidotransferase-like"/>
    <property type="match status" value="1"/>
</dbReference>
<dbReference type="PANTHER" id="PTHR43873:SF1">
    <property type="entry name" value="COBYRINATE A,C-DIAMIDE SYNTHASE"/>
    <property type="match status" value="1"/>
</dbReference>
<dbReference type="Pfam" id="PF01656">
    <property type="entry name" value="CbiA"/>
    <property type="match status" value="1"/>
</dbReference>
<keyword evidence="11" id="KW-1185">Reference proteome</keyword>
<evidence type="ECO:0000256" key="6">
    <source>
        <dbReference type="ARBA" id="ARBA00022962"/>
    </source>
</evidence>